<dbReference type="AlphaFoldDB" id="A0A2I0J6G0"/>
<evidence type="ECO:0000313" key="2">
    <source>
        <dbReference type="EMBL" id="PKI51286.1"/>
    </source>
</evidence>
<gene>
    <name evidence="2" type="ORF">CRG98_028315</name>
</gene>
<protein>
    <submittedName>
        <fullName evidence="2">Uncharacterized protein</fullName>
    </submittedName>
</protein>
<organism evidence="2 3">
    <name type="scientific">Punica granatum</name>
    <name type="common">Pomegranate</name>
    <dbReference type="NCBI Taxonomy" id="22663"/>
    <lineage>
        <taxon>Eukaryota</taxon>
        <taxon>Viridiplantae</taxon>
        <taxon>Streptophyta</taxon>
        <taxon>Embryophyta</taxon>
        <taxon>Tracheophyta</taxon>
        <taxon>Spermatophyta</taxon>
        <taxon>Magnoliopsida</taxon>
        <taxon>eudicotyledons</taxon>
        <taxon>Gunneridae</taxon>
        <taxon>Pentapetalae</taxon>
        <taxon>rosids</taxon>
        <taxon>malvids</taxon>
        <taxon>Myrtales</taxon>
        <taxon>Lythraceae</taxon>
        <taxon>Punica</taxon>
    </lineage>
</organism>
<accession>A0A2I0J6G0</accession>
<evidence type="ECO:0000313" key="3">
    <source>
        <dbReference type="Proteomes" id="UP000233551"/>
    </source>
</evidence>
<evidence type="ECO:0000256" key="1">
    <source>
        <dbReference type="SAM" id="SignalP"/>
    </source>
</evidence>
<keyword evidence="1" id="KW-0732">Signal</keyword>
<comment type="caution">
    <text evidence="2">The sequence shown here is derived from an EMBL/GenBank/DDBJ whole genome shotgun (WGS) entry which is preliminary data.</text>
</comment>
<feature type="signal peptide" evidence="1">
    <location>
        <begin position="1"/>
        <end position="15"/>
    </location>
</feature>
<dbReference type="Proteomes" id="UP000233551">
    <property type="component" value="Unassembled WGS sequence"/>
</dbReference>
<proteinExistence type="predicted"/>
<reference evidence="2 3" key="1">
    <citation type="submission" date="2017-11" db="EMBL/GenBank/DDBJ databases">
        <title>De-novo sequencing of pomegranate (Punica granatum L.) genome.</title>
        <authorList>
            <person name="Akparov Z."/>
            <person name="Amiraslanov A."/>
            <person name="Hajiyeva S."/>
            <person name="Abbasov M."/>
            <person name="Kaur K."/>
            <person name="Hamwieh A."/>
            <person name="Solovyev V."/>
            <person name="Salamov A."/>
            <person name="Braich B."/>
            <person name="Kosarev P."/>
            <person name="Mahmoud A."/>
            <person name="Hajiyev E."/>
            <person name="Babayeva S."/>
            <person name="Izzatullayeva V."/>
            <person name="Mammadov A."/>
            <person name="Mammadov A."/>
            <person name="Sharifova S."/>
            <person name="Ojaghi J."/>
            <person name="Eynullazada K."/>
            <person name="Bayramov B."/>
            <person name="Abdulazimova A."/>
            <person name="Shahmuradov I."/>
        </authorList>
    </citation>
    <scope>NUCLEOTIDE SEQUENCE [LARGE SCALE GENOMIC DNA]</scope>
    <source>
        <strain evidence="3">cv. AG2017</strain>
        <tissue evidence="2">Leaf</tissue>
    </source>
</reference>
<keyword evidence="3" id="KW-1185">Reference proteome</keyword>
<name>A0A2I0J6G0_PUNGR</name>
<feature type="chain" id="PRO_5014118102" evidence="1">
    <location>
        <begin position="16"/>
        <end position="135"/>
    </location>
</feature>
<sequence>MSMWYLALTLSKALMTTLKFSQKESSNTFSVSGPTRFCNASILRRGLIDAAAAAATVDLACPIFQSRKRNCLLRLLFSITSSSVTVSFPRSPHDTPIRATFFKNSQPNAPDPTINTLASSSFFCSLAPKTEICAS</sequence>
<dbReference type="EMBL" id="PGOL01002020">
    <property type="protein sequence ID" value="PKI51286.1"/>
    <property type="molecule type" value="Genomic_DNA"/>
</dbReference>